<dbReference type="GO" id="GO:0005524">
    <property type="term" value="F:ATP binding"/>
    <property type="evidence" value="ECO:0007669"/>
    <property type="project" value="InterPro"/>
</dbReference>
<dbReference type="EMBL" id="MOOB01000047">
    <property type="protein sequence ID" value="OQE80205.1"/>
    <property type="molecule type" value="Genomic_DNA"/>
</dbReference>
<dbReference type="AlphaFoldDB" id="A0A1V6XYJ5"/>
<sequence length="250" mass="28466">MASEGSKARRPLDVTLWDWGSASWIDNHLTEVIQPVLLRAPEVIIGSPWGPPVDIWNLGAVLLEVLDAMEFPVSSNHPFLIYSHRRLQTANMGSNRYPDDEAVDRMNYEKRFLTACDTFKSNLYEELRMLSLGDGRRAEIIPNIHRLVRLLEAIFVLGEKMAQTCPNSRTVRNRPADHFFGQFEHLCRDRIMTPLTQAIDDLEADELSGEPQARVDFCVASDLDDIRPSNILLSSRPLPLDMEYGHLSRP</sequence>
<evidence type="ECO:0000259" key="1">
    <source>
        <dbReference type="PROSITE" id="PS50011"/>
    </source>
</evidence>
<comment type="caution">
    <text evidence="2">The sequence shown here is derived from an EMBL/GenBank/DDBJ whole genome shotgun (WGS) entry which is preliminary data.</text>
</comment>
<accession>A0A1V6XYJ5</accession>
<dbReference type="InterPro" id="IPR011009">
    <property type="entry name" value="Kinase-like_dom_sf"/>
</dbReference>
<dbReference type="STRING" id="60175.A0A1V6XYJ5"/>
<dbReference type="InterPro" id="IPR000719">
    <property type="entry name" value="Prot_kinase_dom"/>
</dbReference>
<protein>
    <recommendedName>
        <fullName evidence="1">Protein kinase domain-containing protein</fullName>
    </recommendedName>
</protein>
<feature type="domain" description="Protein kinase" evidence="1">
    <location>
        <begin position="1"/>
        <end position="181"/>
    </location>
</feature>
<evidence type="ECO:0000313" key="2">
    <source>
        <dbReference type="EMBL" id="OQE80205.1"/>
    </source>
</evidence>
<proteinExistence type="predicted"/>
<dbReference type="GO" id="GO:0004672">
    <property type="term" value="F:protein kinase activity"/>
    <property type="evidence" value="ECO:0007669"/>
    <property type="project" value="InterPro"/>
</dbReference>
<dbReference type="Gene3D" id="1.10.510.10">
    <property type="entry name" value="Transferase(Phosphotransferase) domain 1"/>
    <property type="match status" value="1"/>
</dbReference>
<organism evidence="2 3">
    <name type="scientific">Penicillium nalgiovense</name>
    <dbReference type="NCBI Taxonomy" id="60175"/>
    <lineage>
        <taxon>Eukaryota</taxon>
        <taxon>Fungi</taxon>
        <taxon>Dikarya</taxon>
        <taxon>Ascomycota</taxon>
        <taxon>Pezizomycotina</taxon>
        <taxon>Eurotiomycetes</taxon>
        <taxon>Eurotiomycetidae</taxon>
        <taxon>Eurotiales</taxon>
        <taxon>Aspergillaceae</taxon>
        <taxon>Penicillium</taxon>
    </lineage>
</organism>
<evidence type="ECO:0000313" key="3">
    <source>
        <dbReference type="Proteomes" id="UP000191691"/>
    </source>
</evidence>
<name>A0A1V6XYJ5_PENNA</name>
<reference evidence="3" key="1">
    <citation type="journal article" date="2017" name="Nat. Microbiol.">
        <title>Global analysis of biosynthetic gene clusters reveals vast potential of secondary metabolite production in Penicillium species.</title>
        <authorList>
            <person name="Nielsen J.C."/>
            <person name="Grijseels S."/>
            <person name="Prigent S."/>
            <person name="Ji B."/>
            <person name="Dainat J."/>
            <person name="Nielsen K.F."/>
            <person name="Frisvad J.C."/>
            <person name="Workman M."/>
            <person name="Nielsen J."/>
        </authorList>
    </citation>
    <scope>NUCLEOTIDE SEQUENCE [LARGE SCALE GENOMIC DNA]</scope>
    <source>
        <strain evidence="3">IBT 13039</strain>
    </source>
</reference>
<dbReference type="PROSITE" id="PS50011">
    <property type="entry name" value="PROTEIN_KINASE_DOM"/>
    <property type="match status" value="1"/>
</dbReference>
<dbReference type="SUPFAM" id="SSF56112">
    <property type="entry name" value="Protein kinase-like (PK-like)"/>
    <property type="match status" value="1"/>
</dbReference>
<gene>
    <name evidence="2" type="ORF">PENNAL_c0047G11782</name>
</gene>
<dbReference type="Proteomes" id="UP000191691">
    <property type="component" value="Unassembled WGS sequence"/>
</dbReference>
<keyword evidence="3" id="KW-1185">Reference proteome</keyword>